<dbReference type="Gene3D" id="3.40.525.10">
    <property type="entry name" value="CRAL-TRIO lipid binding domain"/>
    <property type="match status" value="1"/>
</dbReference>
<dbReference type="PANTHER" id="PTHR45824:SF29">
    <property type="entry name" value="GH16843P"/>
    <property type="match status" value="1"/>
</dbReference>
<evidence type="ECO:0000313" key="5">
    <source>
        <dbReference type="Proteomes" id="UP000518752"/>
    </source>
</evidence>
<keyword evidence="5" id="KW-1185">Reference proteome</keyword>
<dbReference type="InterPro" id="IPR001251">
    <property type="entry name" value="CRAL-TRIO_dom"/>
</dbReference>
<evidence type="ECO:0000313" key="4">
    <source>
        <dbReference type="EMBL" id="KAF5381845.1"/>
    </source>
</evidence>
<evidence type="ECO:0000256" key="1">
    <source>
        <dbReference type="SAM" id="MobiDB-lite"/>
    </source>
</evidence>
<reference evidence="3 5" key="1">
    <citation type="journal article" date="2020" name="ISME J.">
        <title>Uncovering the hidden diversity of litter-decomposition mechanisms in mushroom-forming fungi.</title>
        <authorList>
            <person name="Floudas D."/>
            <person name="Bentzer J."/>
            <person name="Ahren D."/>
            <person name="Johansson T."/>
            <person name="Persson P."/>
            <person name="Tunlid A."/>
        </authorList>
    </citation>
    <scope>NUCLEOTIDE SEQUENCE [LARGE SCALE GENOMIC DNA]</scope>
    <source>
        <strain evidence="3 5">CBS 406.79</strain>
    </source>
</reference>
<feature type="domain" description="CRAL-TRIO" evidence="2">
    <location>
        <begin position="15"/>
        <end position="97"/>
    </location>
</feature>
<gene>
    <name evidence="4" type="ORF">D9757_008372</name>
    <name evidence="3" type="ORF">D9757_014599</name>
</gene>
<dbReference type="AlphaFoldDB" id="A0A8H5FUQ1"/>
<proteinExistence type="predicted"/>
<dbReference type="EMBL" id="JAACJN010000056">
    <property type="protein sequence ID" value="KAF5381845.1"/>
    <property type="molecule type" value="Genomic_DNA"/>
</dbReference>
<organism evidence="3 5">
    <name type="scientific">Collybiopsis confluens</name>
    <dbReference type="NCBI Taxonomy" id="2823264"/>
    <lineage>
        <taxon>Eukaryota</taxon>
        <taxon>Fungi</taxon>
        <taxon>Dikarya</taxon>
        <taxon>Basidiomycota</taxon>
        <taxon>Agaricomycotina</taxon>
        <taxon>Agaricomycetes</taxon>
        <taxon>Agaricomycetidae</taxon>
        <taxon>Agaricales</taxon>
        <taxon>Marasmiineae</taxon>
        <taxon>Omphalotaceae</taxon>
        <taxon>Collybiopsis</taxon>
    </lineage>
</organism>
<dbReference type="Proteomes" id="UP000518752">
    <property type="component" value="Unassembled WGS sequence"/>
</dbReference>
<name>A0A8H5FUQ1_9AGAR</name>
<dbReference type="OrthoDB" id="75724at2759"/>
<comment type="caution">
    <text evidence="3">The sequence shown here is derived from an EMBL/GenBank/DDBJ whole genome shotgun (WGS) entry which is preliminary data.</text>
</comment>
<dbReference type="GO" id="GO:0008526">
    <property type="term" value="F:phosphatidylinositol transfer activity"/>
    <property type="evidence" value="ECO:0007669"/>
    <property type="project" value="TreeGrafter"/>
</dbReference>
<dbReference type="InterPro" id="IPR036865">
    <property type="entry name" value="CRAL-TRIO_dom_sf"/>
</dbReference>
<dbReference type="Pfam" id="PF00650">
    <property type="entry name" value="CRAL_TRIO"/>
    <property type="match status" value="1"/>
</dbReference>
<feature type="compositionally biased region" description="Basic and acidic residues" evidence="1">
    <location>
        <begin position="172"/>
        <end position="190"/>
    </location>
</feature>
<feature type="compositionally biased region" description="Basic and acidic residues" evidence="1">
    <location>
        <begin position="200"/>
        <end position="209"/>
    </location>
</feature>
<dbReference type="InterPro" id="IPR052578">
    <property type="entry name" value="PI_Transfer_CRAL-TRIO"/>
</dbReference>
<sequence length="209" mass="23783">MYSTRLIVSTSSLNNGFDNDGRPIIYMRPRRQNTETSPRQLWHLVFVRRAKDLMPPGQESLVIIVDYKTTALRINPPISAANKQFYVETLGRAIVTNQKPSSLAQLLLQRNFTHAFNPNLVELIPATQLATEFGGEYQFERMIMLTETHLFYRVCDIAPDDSCSELNGEGLGKVEPKEGAIKGETESFYERRRHGLIPSKSHDKPCNQN</sequence>
<dbReference type="PANTHER" id="PTHR45824">
    <property type="entry name" value="GH16843P"/>
    <property type="match status" value="1"/>
</dbReference>
<dbReference type="EMBL" id="JAACJN010000305">
    <property type="protein sequence ID" value="KAF5349826.1"/>
    <property type="molecule type" value="Genomic_DNA"/>
</dbReference>
<dbReference type="CDD" id="cd00170">
    <property type="entry name" value="SEC14"/>
    <property type="match status" value="1"/>
</dbReference>
<evidence type="ECO:0000313" key="3">
    <source>
        <dbReference type="EMBL" id="KAF5349826.1"/>
    </source>
</evidence>
<feature type="region of interest" description="Disordered" evidence="1">
    <location>
        <begin position="169"/>
        <end position="209"/>
    </location>
</feature>
<evidence type="ECO:0000259" key="2">
    <source>
        <dbReference type="Pfam" id="PF00650"/>
    </source>
</evidence>
<accession>A0A8H5FUQ1</accession>
<dbReference type="SUPFAM" id="SSF52087">
    <property type="entry name" value="CRAL/TRIO domain"/>
    <property type="match status" value="1"/>
</dbReference>
<protein>
    <recommendedName>
        <fullName evidence="2">CRAL-TRIO domain-containing protein</fullName>
    </recommendedName>
</protein>